<feature type="region of interest" description="Disordered" evidence="2">
    <location>
        <begin position="139"/>
        <end position="166"/>
    </location>
</feature>
<dbReference type="RefSeq" id="XP_022320320.1">
    <property type="nucleotide sequence ID" value="XM_022464612.1"/>
</dbReference>
<evidence type="ECO:0000256" key="1">
    <source>
        <dbReference type="SAM" id="Coils"/>
    </source>
</evidence>
<feature type="coiled-coil region" evidence="1">
    <location>
        <begin position="179"/>
        <end position="213"/>
    </location>
</feature>
<dbReference type="KEGG" id="cvn:111122731"/>
<dbReference type="GeneID" id="111122731"/>
<dbReference type="AlphaFoldDB" id="A0A8B8CXH5"/>
<evidence type="ECO:0000313" key="5">
    <source>
        <dbReference type="RefSeq" id="XP_022320320.1"/>
    </source>
</evidence>
<accession>A0A8B8CXH5</accession>
<dbReference type="Pfam" id="PF16026">
    <property type="entry name" value="MIEAP"/>
    <property type="match status" value="1"/>
</dbReference>
<dbReference type="Proteomes" id="UP000694844">
    <property type="component" value="Chromosome 3"/>
</dbReference>
<dbReference type="InterPro" id="IPR031981">
    <property type="entry name" value="MIEAP_C"/>
</dbReference>
<reference evidence="5" key="1">
    <citation type="submission" date="2025-08" db="UniProtKB">
        <authorList>
            <consortium name="RefSeq"/>
        </authorList>
    </citation>
    <scope>IDENTIFICATION</scope>
    <source>
        <tissue evidence="5">Whole sample</tissue>
    </source>
</reference>
<evidence type="ECO:0000259" key="3">
    <source>
        <dbReference type="Pfam" id="PF16026"/>
    </source>
</evidence>
<keyword evidence="1" id="KW-0175">Coiled coil</keyword>
<gene>
    <name evidence="5" type="primary">LOC111122731</name>
</gene>
<name>A0A8B8CXH5_CRAVI</name>
<evidence type="ECO:0000256" key="2">
    <source>
        <dbReference type="SAM" id="MobiDB-lite"/>
    </source>
</evidence>
<dbReference type="OrthoDB" id="10255512at2759"/>
<feature type="domain" description="Mitochondria-eating protein C-terminal" evidence="3">
    <location>
        <begin position="237"/>
        <end position="429"/>
    </location>
</feature>
<feature type="compositionally biased region" description="Basic and acidic residues" evidence="2">
    <location>
        <begin position="142"/>
        <end position="153"/>
    </location>
</feature>
<sequence length="432" mass="50121">MYNAGLDDLIMSKIIDQSIQEYEMMSPECSGHESNTNEIQMRDDGQCHKLCKMEHEDIKHSKTKENAFQDENHQLHQDDIILQEIDCLFCAIQQCYKQFTGKENLGLPGTQSINDKYEMEHEKIKVAHLQIYTIMGYSRSGSGERDRKRDASKNRKKTEKQTVQNPFTNIQNNALMPLVQELSNVRKKLEMEAVKLKIEVAKLTEEKEILLTRLSRMAGARLRDGNPFITDLGDSNRPDKLAERFSELYDNEWSDVIEKMPVNESEEHKVDILLNILKNIYTNCQEISKEQLQNLKMFGIVLEDVKVKTSDFNTGSSLERKAKEMQLLCGTLSLDRVKMKILSAEKFASKYREQYENCDVYITRCIEICWLMNMQEVPMHLDFACQRGDPFRHDLYKPFTKSGNVCGYLVWPLLSLHKDGPIMKKGVIQPLK</sequence>
<keyword evidence="4" id="KW-1185">Reference proteome</keyword>
<evidence type="ECO:0000313" key="4">
    <source>
        <dbReference type="Proteomes" id="UP000694844"/>
    </source>
</evidence>
<protein>
    <submittedName>
        <fullName evidence="5">Uncharacterized protein LOC111122731 isoform X1</fullName>
    </submittedName>
</protein>
<organism evidence="4 5">
    <name type="scientific">Crassostrea virginica</name>
    <name type="common">Eastern oyster</name>
    <dbReference type="NCBI Taxonomy" id="6565"/>
    <lineage>
        <taxon>Eukaryota</taxon>
        <taxon>Metazoa</taxon>
        <taxon>Spiralia</taxon>
        <taxon>Lophotrochozoa</taxon>
        <taxon>Mollusca</taxon>
        <taxon>Bivalvia</taxon>
        <taxon>Autobranchia</taxon>
        <taxon>Pteriomorphia</taxon>
        <taxon>Ostreida</taxon>
        <taxon>Ostreoidea</taxon>
        <taxon>Ostreidae</taxon>
        <taxon>Crassostrea</taxon>
    </lineage>
</organism>
<proteinExistence type="predicted"/>